<reference evidence="2" key="1">
    <citation type="journal article" date="2019" name="Int. J. Syst. Evol. Microbiol.">
        <title>The Global Catalogue of Microorganisms (GCM) 10K type strain sequencing project: providing services to taxonomists for standard genome sequencing and annotation.</title>
        <authorList>
            <consortium name="The Broad Institute Genomics Platform"/>
            <consortium name="The Broad Institute Genome Sequencing Center for Infectious Disease"/>
            <person name="Wu L."/>
            <person name="Ma J."/>
        </authorList>
    </citation>
    <scope>NUCLEOTIDE SEQUENCE [LARGE SCALE GENOMIC DNA]</scope>
    <source>
        <strain evidence="2">CGMCC 1.12791</strain>
    </source>
</reference>
<evidence type="ECO:0000313" key="2">
    <source>
        <dbReference type="Proteomes" id="UP000597341"/>
    </source>
</evidence>
<comment type="caution">
    <text evidence="1">The sequence shown here is derived from an EMBL/GenBank/DDBJ whole genome shotgun (WGS) entry which is preliminary data.</text>
</comment>
<organism evidence="1 2">
    <name type="scientific">Nocardioides flavus</name>
    <name type="common">ex Wang et al. 2016</name>
    <dbReference type="NCBI Taxonomy" id="2058780"/>
    <lineage>
        <taxon>Bacteria</taxon>
        <taxon>Bacillati</taxon>
        <taxon>Actinomycetota</taxon>
        <taxon>Actinomycetes</taxon>
        <taxon>Propionibacteriales</taxon>
        <taxon>Nocardioidaceae</taxon>
        <taxon>Nocardioides</taxon>
    </lineage>
</organism>
<name>A0ABQ3HR43_9ACTN</name>
<dbReference type="EMBL" id="BNAD01000011">
    <property type="protein sequence ID" value="GHE18629.1"/>
    <property type="molecule type" value="Genomic_DNA"/>
</dbReference>
<evidence type="ECO:0000313" key="1">
    <source>
        <dbReference type="EMBL" id="GHE18629.1"/>
    </source>
</evidence>
<sequence length="47" mass="4940">MAAVGQMRITASSDDTVVIDLVFLKPFRATNVTTLTLAAVGDVTDLT</sequence>
<protein>
    <submittedName>
        <fullName evidence="1">Uncharacterized protein</fullName>
    </submittedName>
</protein>
<dbReference type="Proteomes" id="UP000597341">
    <property type="component" value="Unassembled WGS sequence"/>
</dbReference>
<gene>
    <name evidence="1" type="ORF">GCM10011376_32390</name>
</gene>
<keyword evidence="2" id="KW-1185">Reference proteome</keyword>
<proteinExistence type="predicted"/>
<accession>A0ABQ3HR43</accession>